<dbReference type="PROSITE" id="PS51736">
    <property type="entry name" value="RECOMBINASES_3"/>
    <property type="match status" value="1"/>
</dbReference>
<keyword evidence="3" id="KW-0233">DNA recombination</keyword>
<dbReference type="AlphaFoldDB" id="A0A1Y4IYI1"/>
<dbReference type="PANTHER" id="PTHR30461">
    <property type="entry name" value="DNA-INVERTASE FROM LAMBDOID PROPHAGE"/>
    <property type="match status" value="1"/>
</dbReference>
<evidence type="ECO:0000313" key="8">
    <source>
        <dbReference type="Proteomes" id="UP000195950"/>
    </source>
</evidence>
<dbReference type="Proteomes" id="UP000195950">
    <property type="component" value="Unassembled WGS sequence"/>
</dbReference>
<dbReference type="Pfam" id="PF00239">
    <property type="entry name" value="Resolvase"/>
    <property type="match status" value="1"/>
</dbReference>
<evidence type="ECO:0000256" key="2">
    <source>
        <dbReference type="ARBA" id="ARBA00023125"/>
    </source>
</evidence>
<organism evidence="7 8">
    <name type="scientific">Parabacteroides distasonis</name>
    <dbReference type="NCBI Taxonomy" id="823"/>
    <lineage>
        <taxon>Bacteria</taxon>
        <taxon>Pseudomonadati</taxon>
        <taxon>Bacteroidota</taxon>
        <taxon>Bacteroidia</taxon>
        <taxon>Bacteroidales</taxon>
        <taxon>Tannerellaceae</taxon>
        <taxon>Parabacteroides</taxon>
    </lineage>
</organism>
<dbReference type="CDD" id="cd03768">
    <property type="entry name" value="SR_ResInv"/>
    <property type="match status" value="1"/>
</dbReference>
<comment type="caution">
    <text evidence="7">The sequence shown here is derived from an EMBL/GenBank/DDBJ whole genome shotgun (WGS) entry which is preliminary data.</text>
</comment>
<evidence type="ECO:0000256" key="3">
    <source>
        <dbReference type="ARBA" id="ARBA00023172"/>
    </source>
</evidence>
<dbReference type="InterPro" id="IPR006118">
    <property type="entry name" value="Recombinase_CS"/>
</dbReference>
<dbReference type="Gene3D" id="3.40.50.1390">
    <property type="entry name" value="Resolvase, N-terminal catalytic domain"/>
    <property type="match status" value="1"/>
</dbReference>
<dbReference type="PROSITE" id="PS00397">
    <property type="entry name" value="RECOMBINASES_1"/>
    <property type="match status" value="1"/>
</dbReference>
<protein>
    <submittedName>
        <fullName evidence="7">Invertase</fullName>
    </submittedName>
</protein>
<proteinExistence type="predicted"/>
<dbReference type="GO" id="GO:0015074">
    <property type="term" value="P:DNA integration"/>
    <property type="evidence" value="ECO:0007669"/>
    <property type="project" value="UniProtKB-KW"/>
</dbReference>
<dbReference type="SUPFAM" id="SSF53041">
    <property type="entry name" value="Resolvase-like"/>
    <property type="match status" value="1"/>
</dbReference>
<dbReference type="InterPro" id="IPR006119">
    <property type="entry name" value="Resolv_N"/>
</dbReference>
<evidence type="ECO:0000259" key="6">
    <source>
        <dbReference type="PROSITE" id="PS51736"/>
    </source>
</evidence>
<gene>
    <name evidence="7" type="ORF">B5F32_02940</name>
</gene>
<accession>A0A1Y4IYI1</accession>
<keyword evidence="2" id="KW-0238">DNA-binding</keyword>
<evidence type="ECO:0000256" key="4">
    <source>
        <dbReference type="PIRSR" id="PIRSR606118-50"/>
    </source>
</evidence>
<evidence type="ECO:0000313" key="7">
    <source>
        <dbReference type="EMBL" id="OUP21962.1"/>
    </source>
</evidence>
<feature type="active site" description="O-(5'-phospho-DNA)-serine intermediate" evidence="4 5">
    <location>
        <position position="9"/>
    </location>
</feature>
<dbReference type="EMBL" id="NFJX01000002">
    <property type="protein sequence ID" value="OUP21962.1"/>
    <property type="molecule type" value="Genomic_DNA"/>
</dbReference>
<feature type="domain" description="Resolvase/invertase-type recombinase catalytic" evidence="6">
    <location>
        <begin position="1"/>
        <end position="142"/>
    </location>
</feature>
<dbReference type="PANTHER" id="PTHR30461:SF19">
    <property type="entry name" value="SITE-SPECIFIC RECOMBINASE RESOLVASE FAMILY"/>
    <property type="match status" value="1"/>
</dbReference>
<name>A0A1Y4IYI1_PARDI</name>
<dbReference type="SMART" id="SM00857">
    <property type="entry name" value="Resolvase"/>
    <property type="match status" value="1"/>
</dbReference>
<dbReference type="RefSeq" id="WP_087306166.1">
    <property type="nucleotide sequence ID" value="NZ_NFJX01000002.1"/>
</dbReference>
<dbReference type="InterPro" id="IPR036162">
    <property type="entry name" value="Resolvase-like_N_sf"/>
</dbReference>
<keyword evidence="1" id="KW-0229">DNA integration</keyword>
<evidence type="ECO:0000256" key="5">
    <source>
        <dbReference type="PROSITE-ProRule" id="PRU10137"/>
    </source>
</evidence>
<sequence>MVVAYLRVSTGRQTLTNQRHEITRFAGSRNMVVDCWVTEVVSGSKKRRDRKLGATVKRLKAGDTLIVTELSRLSRTLTDIMTIVGELLEKGVFLYSTKDRYSFDDTINSKALCFAFGLVAEIERNLISARTKEALAARREQGVILGRRRGSYTKLQRLIDAGEEIAGLLNDGRTIAMICGRYGVARNTFDRFRALFLQATVIEGKRNYSFDPDIRINK</sequence>
<dbReference type="InterPro" id="IPR050639">
    <property type="entry name" value="SSR_resolvase"/>
</dbReference>
<dbReference type="GO" id="GO:0003677">
    <property type="term" value="F:DNA binding"/>
    <property type="evidence" value="ECO:0007669"/>
    <property type="project" value="UniProtKB-KW"/>
</dbReference>
<evidence type="ECO:0000256" key="1">
    <source>
        <dbReference type="ARBA" id="ARBA00022908"/>
    </source>
</evidence>
<dbReference type="GO" id="GO:0000150">
    <property type="term" value="F:DNA strand exchange activity"/>
    <property type="evidence" value="ECO:0007669"/>
    <property type="project" value="InterPro"/>
</dbReference>
<reference evidence="8" key="1">
    <citation type="submission" date="2017-04" db="EMBL/GenBank/DDBJ databases">
        <title>Function of individual gut microbiota members based on whole genome sequencing of pure cultures obtained from chicken caecum.</title>
        <authorList>
            <person name="Medvecky M."/>
            <person name="Cejkova D."/>
            <person name="Polansky O."/>
            <person name="Karasova D."/>
            <person name="Kubasova T."/>
            <person name="Cizek A."/>
            <person name="Rychlik I."/>
        </authorList>
    </citation>
    <scope>NUCLEOTIDE SEQUENCE [LARGE SCALE GENOMIC DNA]</scope>
    <source>
        <strain evidence="8">An199</strain>
    </source>
</reference>